<reference evidence="1" key="1">
    <citation type="submission" date="2021-02" db="EMBL/GenBank/DDBJ databases">
        <authorList>
            <consortium name="DOE Joint Genome Institute"/>
            <person name="Ahrendt S."/>
            <person name="Looney B.P."/>
            <person name="Miyauchi S."/>
            <person name="Morin E."/>
            <person name="Drula E."/>
            <person name="Courty P.E."/>
            <person name="Chicoki N."/>
            <person name="Fauchery L."/>
            <person name="Kohler A."/>
            <person name="Kuo A."/>
            <person name="Labutti K."/>
            <person name="Pangilinan J."/>
            <person name="Lipzen A."/>
            <person name="Riley R."/>
            <person name="Andreopoulos W."/>
            <person name="He G."/>
            <person name="Johnson J."/>
            <person name="Barry K.W."/>
            <person name="Grigoriev I.V."/>
            <person name="Nagy L."/>
            <person name="Hibbett D."/>
            <person name="Henrissat B."/>
            <person name="Matheny P.B."/>
            <person name="Labbe J."/>
            <person name="Martin F."/>
        </authorList>
    </citation>
    <scope>NUCLEOTIDE SEQUENCE</scope>
    <source>
        <strain evidence="1">FP105234-sp</strain>
    </source>
</reference>
<dbReference type="EMBL" id="MU276106">
    <property type="protein sequence ID" value="KAI0041712.1"/>
    <property type="molecule type" value="Genomic_DNA"/>
</dbReference>
<evidence type="ECO:0000313" key="2">
    <source>
        <dbReference type="Proteomes" id="UP000814033"/>
    </source>
</evidence>
<feature type="non-terminal residue" evidence="1">
    <location>
        <position position="696"/>
    </location>
</feature>
<sequence>AIPDVQVIEIPDDNSAPPRSKRAKRARSDAKGAVRVTAMTYCSKVVTLTTVPRCWDIPSPEDGTIAYLLDLRDDKREWKEDDGTPMSMAKIIKSQDQDAWASGTAGADNKTSKIFAFDPDNKTPVMCRRAHHYCQGIYHCSELDMSILDNCRRYAADRNERGEVWKRQLRMNEMTCPKGAAISFYHDMSQHQCPHSEADGQPCNGLAVIRQFKSKESLDGKTHFIGCSKWSRNEAKSHRIIWIPIQINEDLVIKLFQNNGHLPEAALSDVIPSGECAYITTRASGGRGARLCRYPHINVADSKAVQGSLRQRQCDAQIKIYYPVDRTDRRAIVMVEGPHNHPMPFEWKVSYDAKVAYRAAAEEVGPMGLTRSKLNMAPSTQKMLGGGSTPASLDPALANPRHQRRILNQVKREKMPFGNGMEGVLALRHADLKNLPKSDQYIHEVRSEYGFNIIVTALPALVAHYHEAFASLHDNTYKRVHGQWKEWEVVIWVQRLNMRLTLARVYCENETRDAFREMWLALWRTIENVSGKPVRFKFIHGSGLRAILVDGCKAQIQGLGDALLLYSRECTINPSVIVQYILKTCSVHLDRGFTALSAHLPTEDMMRVRQCKFIETQAELDDWRRFCENSRFKKLRGLEFRLQQHFFLCVSAMLMYVFSARKLDVAQAEKLRLAEDGYLPNHRNTDAHRAHSSRLR</sequence>
<feature type="non-terminal residue" evidence="1">
    <location>
        <position position="1"/>
    </location>
</feature>
<name>A0ACB8RCX4_9AGAM</name>
<reference evidence="1" key="2">
    <citation type="journal article" date="2022" name="New Phytol.">
        <title>Evolutionary transition to the ectomycorrhizal habit in the genomes of a hyperdiverse lineage of mushroom-forming fungi.</title>
        <authorList>
            <person name="Looney B."/>
            <person name="Miyauchi S."/>
            <person name="Morin E."/>
            <person name="Drula E."/>
            <person name="Courty P.E."/>
            <person name="Kohler A."/>
            <person name="Kuo A."/>
            <person name="LaButti K."/>
            <person name="Pangilinan J."/>
            <person name="Lipzen A."/>
            <person name="Riley R."/>
            <person name="Andreopoulos W."/>
            <person name="He G."/>
            <person name="Johnson J."/>
            <person name="Nolan M."/>
            <person name="Tritt A."/>
            <person name="Barry K.W."/>
            <person name="Grigoriev I.V."/>
            <person name="Nagy L.G."/>
            <person name="Hibbett D."/>
            <person name="Henrissat B."/>
            <person name="Matheny P.B."/>
            <person name="Labbe J."/>
            <person name="Martin F.M."/>
        </authorList>
    </citation>
    <scope>NUCLEOTIDE SEQUENCE</scope>
    <source>
        <strain evidence="1">FP105234-sp</strain>
    </source>
</reference>
<dbReference type="Proteomes" id="UP000814033">
    <property type="component" value="Unassembled WGS sequence"/>
</dbReference>
<comment type="caution">
    <text evidence="1">The sequence shown here is derived from an EMBL/GenBank/DDBJ whole genome shotgun (WGS) entry which is preliminary data.</text>
</comment>
<evidence type="ECO:0000313" key="1">
    <source>
        <dbReference type="EMBL" id="KAI0041712.1"/>
    </source>
</evidence>
<organism evidence="1 2">
    <name type="scientific">Auriscalpium vulgare</name>
    <dbReference type="NCBI Taxonomy" id="40419"/>
    <lineage>
        <taxon>Eukaryota</taxon>
        <taxon>Fungi</taxon>
        <taxon>Dikarya</taxon>
        <taxon>Basidiomycota</taxon>
        <taxon>Agaricomycotina</taxon>
        <taxon>Agaricomycetes</taxon>
        <taxon>Russulales</taxon>
        <taxon>Auriscalpiaceae</taxon>
        <taxon>Auriscalpium</taxon>
    </lineage>
</organism>
<protein>
    <submittedName>
        <fullName evidence="1">Uncharacterized protein</fullName>
    </submittedName>
</protein>
<proteinExistence type="predicted"/>
<accession>A0ACB8RCX4</accession>
<gene>
    <name evidence="1" type="ORF">FA95DRAFT_1640147</name>
</gene>
<keyword evidence="2" id="KW-1185">Reference proteome</keyword>